<proteinExistence type="predicted"/>
<dbReference type="InterPro" id="IPR010319">
    <property type="entry name" value="Transglutaminase-like_Cys_pept"/>
</dbReference>
<comment type="caution">
    <text evidence="2">The sequence shown here is derived from an EMBL/GenBank/DDBJ whole genome shotgun (WGS) entry which is preliminary data.</text>
</comment>
<organism evidence="2 3">
    <name type="scientific">Sphingomonas cavernae</name>
    <dbReference type="NCBI Taxonomy" id="2320861"/>
    <lineage>
        <taxon>Bacteria</taxon>
        <taxon>Pseudomonadati</taxon>
        <taxon>Pseudomonadota</taxon>
        <taxon>Alphaproteobacteria</taxon>
        <taxon>Sphingomonadales</taxon>
        <taxon>Sphingomonadaceae</taxon>
        <taxon>Sphingomonas</taxon>
    </lineage>
</organism>
<dbReference type="EMBL" id="QYUM01000004">
    <property type="protein sequence ID" value="RJF85558.1"/>
    <property type="molecule type" value="Genomic_DNA"/>
</dbReference>
<name>A0A418W6F8_9SPHN</name>
<evidence type="ECO:0000256" key="1">
    <source>
        <dbReference type="SAM" id="MobiDB-lite"/>
    </source>
</evidence>
<dbReference type="Proteomes" id="UP000286100">
    <property type="component" value="Unassembled WGS sequence"/>
</dbReference>
<reference evidence="2 3" key="1">
    <citation type="submission" date="2018-09" db="EMBL/GenBank/DDBJ databases">
        <authorList>
            <person name="Zhu H."/>
        </authorList>
    </citation>
    <scope>NUCLEOTIDE SEQUENCE [LARGE SCALE GENOMIC DNA]</scope>
    <source>
        <strain evidence="2 3">K2R01-6</strain>
    </source>
</reference>
<evidence type="ECO:0008006" key="4">
    <source>
        <dbReference type="Google" id="ProtNLM"/>
    </source>
</evidence>
<dbReference type="PANTHER" id="PTHR39327">
    <property type="match status" value="1"/>
</dbReference>
<dbReference type="OrthoDB" id="5401788at2"/>
<accession>A0A418W6F8</accession>
<evidence type="ECO:0000313" key="3">
    <source>
        <dbReference type="Proteomes" id="UP000286100"/>
    </source>
</evidence>
<dbReference type="Gene3D" id="3.10.620.30">
    <property type="match status" value="1"/>
</dbReference>
<evidence type="ECO:0000313" key="2">
    <source>
        <dbReference type="EMBL" id="RJF85558.1"/>
    </source>
</evidence>
<dbReference type="InterPro" id="IPR038765">
    <property type="entry name" value="Papain-like_cys_pep_sf"/>
</dbReference>
<dbReference type="PANTHER" id="PTHR39327:SF1">
    <property type="entry name" value="BLR5470 PROTEIN"/>
    <property type="match status" value="1"/>
</dbReference>
<feature type="region of interest" description="Disordered" evidence="1">
    <location>
        <begin position="1"/>
        <end position="30"/>
    </location>
</feature>
<gene>
    <name evidence="2" type="ORF">D3876_16675</name>
</gene>
<sequence length="317" mass="34784">MHVHSTPEKRLHGPGCEDRSQGNFEINPRDFRSDYPLGKARAVSWCKWFVAGSLGAITLLVPALARQGPQNAAPCGGRMTEMVAQQQSATLSATPPCSTTGEREAAIRHHDDAAAFDPSGGPAIFGSVAVPVQRTPFDARLRKVRPASLTSMGPWSTAVAQARRLDRLDQLRHINRWVNDRLGYTSDQVLNGMPDLWSSAASTLARGRGDCEDYAIAKMALLASLGFRAEDLFLVLVRDGARRDDHAILAVRAEGRLHVLDSTTNEVRESSLVPDYFPVMSFAAGRAWLHGYRVNSPAEPLRIATTTQHHDWSERGR</sequence>
<feature type="compositionally biased region" description="Basic and acidic residues" evidence="1">
    <location>
        <begin position="1"/>
        <end position="20"/>
    </location>
</feature>
<dbReference type="AlphaFoldDB" id="A0A418W6F8"/>
<dbReference type="Pfam" id="PF06035">
    <property type="entry name" value="Peptidase_C93"/>
    <property type="match status" value="1"/>
</dbReference>
<dbReference type="SUPFAM" id="SSF54001">
    <property type="entry name" value="Cysteine proteinases"/>
    <property type="match status" value="1"/>
</dbReference>
<keyword evidence="3" id="KW-1185">Reference proteome</keyword>
<protein>
    <recommendedName>
        <fullName evidence="4">Transglutaminase</fullName>
    </recommendedName>
</protein>